<dbReference type="GO" id="GO:0003677">
    <property type="term" value="F:DNA binding"/>
    <property type="evidence" value="ECO:0007669"/>
    <property type="project" value="UniProtKB-KW"/>
</dbReference>
<evidence type="ECO:0000313" key="7">
    <source>
        <dbReference type="Proteomes" id="UP000474957"/>
    </source>
</evidence>
<dbReference type="RefSeq" id="WP_154445839.1">
    <property type="nucleotide sequence ID" value="NZ_WIND01000003.1"/>
</dbReference>
<dbReference type="SMART" id="SM00895">
    <property type="entry name" value="FCD"/>
    <property type="match status" value="1"/>
</dbReference>
<dbReference type="PANTHER" id="PTHR43537:SF53">
    <property type="entry name" value="HTH-TYPE TRANSCRIPTIONAL REPRESSOR NANR"/>
    <property type="match status" value="1"/>
</dbReference>
<reference evidence="6 7" key="1">
    <citation type="submission" date="2019-10" db="EMBL/GenBank/DDBJ databases">
        <title>Cognatihalovulum marinum gen. nov. sp. nov., a new member of the family Rhodobacteraceae isolated from deep seawater of the Northwest Indian Ocean.</title>
        <authorList>
            <person name="Ruan C."/>
            <person name="Wang J."/>
            <person name="Zheng X."/>
            <person name="Song L."/>
            <person name="Zhu Y."/>
            <person name="Huang Y."/>
            <person name="Lu Z."/>
            <person name="Du W."/>
            <person name="Huang L."/>
            <person name="Dai X."/>
        </authorList>
    </citation>
    <scope>NUCLEOTIDE SEQUENCE [LARGE SCALE GENOMIC DNA]</scope>
    <source>
        <strain evidence="6 7">2CG4</strain>
    </source>
</reference>
<dbReference type="PROSITE" id="PS50949">
    <property type="entry name" value="HTH_GNTR"/>
    <property type="match status" value="1"/>
</dbReference>
<sequence>MSESPEDRIVASVIDAISEQRLPAGTKLGEQDLSEVFACNRANVRRALASLAALHVVELRPNRGAFVSSPTPEEAKDVFEARRAIERTIARKAAGRASAQDITRLRCNIAAEVRAHEDGHQPEELRLSRAFHIDIARIAGNEVLERMLAELTMRTTLIIGLYGTGPGSSCADDDHSPIVDALESGDAEGLVAAMDAHLRHLEAGVSFSEAKPSSSSLRSQLLARKGGTG</sequence>
<feature type="domain" description="HTH gntR-type" evidence="5">
    <location>
        <begin position="3"/>
        <end position="70"/>
    </location>
</feature>
<keyword evidence="3" id="KW-0804">Transcription</keyword>
<dbReference type="Gene3D" id="1.20.120.530">
    <property type="entry name" value="GntR ligand-binding domain-like"/>
    <property type="match status" value="1"/>
</dbReference>
<dbReference type="Gene3D" id="1.10.10.10">
    <property type="entry name" value="Winged helix-like DNA-binding domain superfamily/Winged helix DNA-binding domain"/>
    <property type="match status" value="1"/>
</dbReference>
<evidence type="ECO:0000256" key="3">
    <source>
        <dbReference type="ARBA" id="ARBA00023163"/>
    </source>
</evidence>
<evidence type="ECO:0000256" key="4">
    <source>
        <dbReference type="SAM" id="MobiDB-lite"/>
    </source>
</evidence>
<dbReference type="Pfam" id="PF00392">
    <property type="entry name" value="GntR"/>
    <property type="match status" value="1"/>
</dbReference>
<feature type="compositionally biased region" description="Low complexity" evidence="4">
    <location>
        <begin position="213"/>
        <end position="222"/>
    </location>
</feature>
<proteinExistence type="predicted"/>
<evidence type="ECO:0000313" key="6">
    <source>
        <dbReference type="EMBL" id="MSU89362.1"/>
    </source>
</evidence>
<keyword evidence="2" id="KW-0238">DNA-binding</keyword>
<gene>
    <name evidence="6" type="ORF">GE300_06980</name>
</gene>
<protein>
    <submittedName>
        <fullName evidence="6">FCD domain-containing protein</fullName>
    </submittedName>
</protein>
<dbReference type="GO" id="GO:0003700">
    <property type="term" value="F:DNA-binding transcription factor activity"/>
    <property type="evidence" value="ECO:0007669"/>
    <property type="project" value="InterPro"/>
</dbReference>
<evidence type="ECO:0000256" key="1">
    <source>
        <dbReference type="ARBA" id="ARBA00023015"/>
    </source>
</evidence>
<dbReference type="SMART" id="SM00345">
    <property type="entry name" value="HTH_GNTR"/>
    <property type="match status" value="1"/>
</dbReference>
<accession>A0A6L5YZQ8</accession>
<dbReference type="AlphaFoldDB" id="A0A6L5YZQ8"/>
<evidence type="ECO:0000259" key="5">
    <source>
        <dbReference type="PROSITE" id="PS50949"/>
    </source>
</evidence>
<feature type="region of interest" description="Disordered" evidence="4">
    <location>
        <begin position="209"/>
        <end position="229"/>
    </location>
</feature>
<dbReference type="Proteomes" id="UP000474957">
    <property type="component" value="Unassembled WGS sequence"/>
</dbReference>
<organism evidence="6 7">
    <name type="scientific">Halovulum marinum</name>
    <dbReference type="NCBI Taxonomy" id="2662447"/>
    <lineage>
        <taxon>Bacteria</taxon>
        <taxon>Pseudomonadati</taxon>
        <taxon>Pseudomonadota</taxon>
        <taxon>Alphaproteobacteria</taxon>
        <taxon>Rhodobacterales</taxon>
        <taxon>Paracoccaceae</taxon>
        <taxon>Halovulum</taxon>
    </lineage>
</organism>
<dbReference type="SUPFAM" id="SSF48008">
    <property type="entry name" value="GntR ligand-binding domain-like"/>
    <property type="match status" value="1"/>
</dbReference>
<evidence type="ECO:0000256" key="2">
    <source>
        <dbReference type="ARBA" id="ARBA00023125"/>
    </source>
</evidence>
<dbReference type="SUPFAM" id="SSF46785">
    <property type="entry name" value="Winged helix' DNA-binding domain"/>
    <property type="match status" value="1"/>
</dbReference>
<dbReference type="InterPro" id="IPR008920">
    <property type="entry name" value="TF_FadR/GntR_C"/>
</dbReference>
<dbReference type="InterPro" id="IPR000524">
    <property type="entry name" value="Tscrpt_reg_HTH_GntR"/>
</dbReference>
<comment type="caution">
    <text evidence="6">The sequence shown here is derived from an EMBL/GenBank/DDBJ whole genome shotgun (WGS) entry which is preliminary data.</text>
</comment>
<dbReference type="InterPro" id="IPR036388">
    <property type="entry name" value="WH-like_DNA-bd_sf"/>
</dbReference>
<name>A0A6L5YZQ8_9RHOB</name>
<dbReference type="PANTHER" id="PTHR43537">
    <property type="entry name" value="TRANSCRIPTIONAL REGULATOR, GNTR FAMILY"/>
    <property type="match status" value="1"/>
</dbReference>
<keyword evidence="7" id="KW-1185">Reference proteome</keyword>
<dbReference type="InterPro" id="IPR011711">
    <property type="entry name" value="GntR_C"/>
</dbReference>
<dbReference type="EMBL" id="WIND01000003">
    <property type="protein sequence ID" value="MSU89362.1"/>
    <property type="molecule type" value="Genomic_DNA"/>
</dbReference>
<keyword evidence="1" id="KW-0805">Transcription regulation</keyword>
<dbReference type="InterPro" id="IPR036390">
    <property type="entry name" value="WH_DNA-bd_sf"/>
</dbReference>
<dbReference type="Pfam" id="PF07729">
    <property type="entry name" value="FCD"/>
    <property type="match status" value="1"/>
</dbReference>